<dbReference type="InterPro" id="IPR044492">
    <property type="entry name" value="P_typ_ATPase_HD_dom"/>
</dbReference>
<dbReference type="InterPro" id="IPR006068">
    <property type="entry name" value="ATPase_P-typ_cation-transptr_C"/>
</dbReference>
<dbReference type="InterPro" id="IPR059000">
    <property type="entry name" value="ATPase_P-type_domA"/>
</dbReference>
<keyword evidence="6" id="KW-1278">Translocase</keyword>
<dbReference type="InterPro" id="IPR050510">
    <property type="entry name" value="Cation_transp_ATPase_P-type"/>
</dbReference>
<dbReference type="Gene3D" id="1.20.1110.10">
    <property type="entry name" value="Calcium-transporting ATPase, transmembrane domain"/>
    <property type="match status" value="2"/>
</dbReference>
<evidence type="ECO:0000256" key="7">
    <source>
        <dbReference type="ARBA" id="ARBA00022989"/>
    </source>
</evidence>
<dbReference type="PROSITE" id="PS00154">
    <property type="entry name" value="ATPASE_E1_E2"/>
    <property type="match status" value="1"/>
</dbReference>
<dbReference type="SUPFAM" id="SSF56784">
    <property type="entry name" value="HAD-like"/>
    <property type="match status" value="1"/>
</dbReference>
<comment type="subcellular location">
    <subcellularLocation>
        <location evidence="1">Cell membrane</location>
        <topology evidence="1">Multi-pass membrane protein</topology>
    </subcellularLocation>
</comment>
<dbReference type="Pfam" id="PF13246">
    <property type="entry name" value="Cation_ATPase"/>
    <property type="match status" value="1"/>
</dbReference>
<dbReference type="InterPro" id="IPR023214">
    <property type="entry name" value="HAD_sf"/>
</dbReference>
<dbReference type="InterPro" id="IPR023299">
    <property type="entry name" value="ATPase_P-typ_cyto_dom_N"/>
</dbReference>
<keyword evidence="5" id="KW-0067">ATP-binding</keyword>
<dbReference type="Pfam" id="PF08282">
    <property type="entry name" value="Hydrolase_3"/>
    <property type="match status" value="1"/>
</dbReference>
<comment type="caution">
    <text evidence="12">The sequence shown here is derived from an EMBL/GenBank/DDBJ whole genome shotgun (WGS) entry which is preliminary data.</text>
</comment>
<dbReference type="Gene3D" id="3.40.50.1000">
    <property type="entry name" value="HAD superfamily/HAD-like"/>
    <property type="match status" value="2"/>
</dbReference>
<evidence type="ECO:0000313" key="12">
    <source>
        <dbReference type="EMBL" id="CAF1332704.1"/>
    </source>
</evidence>
<dbReference type="AlphaFoldDB" id="A0A815G1D9"/>
<dbReference type="SFLD" id="SFLDF00027">
    <property type="entry name" value="p-type_atpase"/>
    <property type="match status" value="1"/>
</dbReference>
<dbReference type="InterPro" id="IPR004014">
    <property type="entry name" value="ATPase_P-typ_cation-transptr_N"/>
</dbReference>
<dbReference type="GO" id="GO:1902600">
    <property type="term" value="P:proton transmembrane transport"/>
    <property type="evidence" value="ECO:0007669"/>
    <property type="project" value="TreeGrafter"/>
</dbReference>
<dbReference type="Pfam" id="PF00122">
    <property type="entry name" value="E1-E2_ATPase"/>
    <property type="match status" value="1"/>
</dbReference>
<feature type="transmembrane region" description="Helical" evidence="10">
    <location>
        <begin position="1085"/>
        <end position="1104"/>
    </location>
</feature>
<keyword evidence="7 10" id="KW-1133">Transmembrane helix</keyword>
<dbReference type="InterPro" id="IPR001757">
    <property type="entry name" value="P_typ_ATPase"/>
</dbReference>
<evidence type="ECO:0000256" key="8">
    <source>
        <dbReference type="ARBA" id="ARBA00023136"/>
    </source>
</evidence>
<dbReference type="SUPFAM" id="SSF81660">
    <property type="entry name" value="Metal cation-transporting ATPase, ATP-binding domain N"/>
    <property type="match status" value="1"/>
</dbReference>
<dbReference type="PANTHER" id="PTHR43294">
    <property type="entry name" value="SODIUM/POTASSIUM-TRANSPORTING ATPASE SUBUNIT ALPHA"/>
    <property type="match status" value="1"/>
</dbReference>
<dbReference type="InterPro" id="IPR008250">
    <property type="entry name" value="ATPase_P-typ_transduc_dom_A_sf"/>
</dbReference>
<keyword evidence="3 10" id="KW-0812">Transmembrane</keyword>
<accession>A0A815G1D9</accession>
<reference evidence="12" key="1">
    <citation type="submission" date="2021-02" db="EMBL/GenBank/DDBJ databases">
        <authorList>
            <person name="Nowell W R."/>
        </authorList>
    </citation>
    <scope>NUCLEOTIDE SEQUENCE</scope>
</reference>
<feature type="transmembrane region" description="Helical" evidence="10">
    <location>
        <begin position="985"/>
        <end position="1010"/>
    </location>
</feature>
<evidence type="ECO:0000256" key="3">
    <source>
        <dbReference type="ARBA" id="ARBA00022692"/>
    </source>
</evidence>
<keyword evidence="4" id="KW-0547">Nucleotide-binding</keyword>
<proteinExistence type="predicted"/>
<evidence type="ECO:0000256" key="9">
    <source>
        <dbReference type="SAM" id="MobiDB-lite"/>
    </source>
</evidence>
<feature type="transmembrane region" description="Helical" evidence="10">
    <location>
        <begin position="1116"/>
        <end position="1134"/>
    </location>
</feature>
<dbReference type="Gene3D" id="2.70.150.10">
    <property type="entry name" value="Calcium-transporting ATPase, cytoplasmic transduction domain A"/>
    <property type="match status" value="1"/>
</dbReference>
<dbReference type="EMBL" id="CAJNOJ010000246">
    <property type="protein sequence ID" value="CAF1332704.1"/>
    <property type="molecule type" value="Genomic_DNA"/>
</dbReference>
<feature type="transmembrane region" description="Helical" evidence="10">
    <location>
        <begin position="87"/>
        <end position="107"/>
    </location>
</feature>
<feature type="domain" description="Cation-transporting P-type ATPase N-terminal" evidence="11">
    <location>
        <begin position="33"/>
        <end position="107"/>
    </location>
</feature>
<dbReference type="Pfam" id="PF00689">
    <property type="entry name" value="Cation_ATPase_C"/>
    <property type="match status" value="1"/>
</dbReference>
<dbReference type="OrthoDB" id="158672at2759"/>
<dbReference type="SUPFAM" id="SSF81653">
    <property type="entry name" value="Calcium ATPase, transduction domain A"/>
    <property type="match status" value="1"/>
</dbReference>
<evidence type="ECO:0000256" key="2">
    <source>
        <dbReference type="ARBA" id="ARBA00022475"/>
    </source>
</evidence>
<dbReference type="GO" id="GO:1990573">
    <property type="term" value="P:potassium ion import across plasma membrane"/>
    <property type="evidence" value="ECO:0007669"/>
    <property type="project" value="TreeGrafter"/>
</dbReference>
<dbReference type="Pfam" id="PF00690">
    <property type="entry name" value="Cation_ATPase_N"/>
    <property type="match status" value="1"/>
</dbReference>
<evidence type="ECO:0000256" key="10">
    <source>
        <dbReference type="SAM" id="Phobius"/>
    </source>
</evidence>
<dbReference type="SFLD" id="SFLDG00002">
    <property type="entry name" value="C1.7:_P-type_atpase_like"/>
    <property type="match status" value="1"/>
</dbReference>
<gene>
    <name evidence="12" type="ORF">EDS130_LOCUS32280</name>
</gene>
<evidence type="ECO:0000256" key="4">
    <source>
        <dbReference type="ARBA" id="ARBA00022741"/>
    </source>
</evidence>
<dbReference type="SUPFAM" id="SSF81665">
    <property type="entry name" value="Calcium ATPase, transmembrane domain M"/>
    <property type="match status" value="1"/>
</dbReference>
<dbReference type="SMART" id="SM00831">
    <property type="entry name" value="Cation_ATPase_N"/>
    <property type="match status" value="1"/>
</dbReference>
<dbReference type="InterPro" id="IPR036412">
    <property type="entry name" value="HAD-like_sf"/>
</dbReference>
<dbReference type="GO" id="GO:0036376">
    <property type="term" value="P:sodium ion export across plasma membrane"/>
    <property type="evidence" value="ECO:0007669"/>
    <property type="project" value="TreeGrafter"/>
</dbReference>
<dbReference type="GO" id="GO:0030007">
    <property type="term" value="P:intracellular potassium ion homeostasis"/>
    <property type="evidence" value="ECO:0007669"/>
    <property type="project" value="TreeGrafter"/>
</dbReference>
<feature type="transmembrane region" description="Helical" evidence="10">
    <location>
        <begin position="119"/>
        <end position="138"/>
    </location>
</feature>
<dbReference type="NCBIfam" id="TIGR01494">
    <property type="entry name" value="ATPase_P-type"/>
    <property type="match status" value="2"/>
</dbReference>
<organism evidence="12 13">
    <name type="scientific">Adineta ricciae</name>
    <name type="common">Rotifer</name>
    <dbReference type="NCBI Taxonomy" id="249248"/>
    <lineage>
        <taxon>Eukaryota</taxon>
        <taxon>Metazoa</taxon>
        <taxon>Spiralia</taxon>
        <taxon>Gnathifera</taxon>
        <taxon>Rotifera</taxon>
        <taxon>Eurotatoria</taxon>
        <taxon>Bdelloidea</taxon>
        <taxon>Adinetida</taxon>
        <taxon>Adinetidae</taxon>
        <taxon>Adineta</taxon>
    </lineage>
</organism>
<name>A0A815G1D9_ADIRI</name>
<evidence type="ECO:0000256" key="5">
    <source>
        <dbReference type="ARBA" id="ARBA00022840"/>
    </source>
</evidence>
<dbReference type="GO" id="GO:0006883">
    <property type="term" value="P:intracellular sodium ion homeostasis"/>
    <property type="evidence" value="ECO:0007669"/>
    <property type="project" value="TreeGrafter"/>
</dbReference>
<evidence type="ECO:0000313" key="13">
    <source>
        <dbReference type="Proteomes" id="UP000663852"/>
    </source>
</evidence>
<dbReference type="PANTHER" id="PTHR43294:SF21">
    <property type="entry name" value="CATION TRANSPORTING ATPASE"/>
    <property type="match status" value="1"/>
</dbReference>
<dbReference type="Proteomes" id="UP000663852">
    <property type="component" value="Unassembled WGS sequence"/>
</dbReference>
<dbReference type="GO" id="GO:0005886">
    <property type="term" value="C:plasma membrane"/>
    <property type="evidence" value="ECO:0007669"/>
    <property type="project" value="UniProtKB-SubCell"/>
</dbReference>
<dbReference type="PRINTS" id="PR00119">
    <property type="entry name" value="CATATPASE"/>
</dbReference>
<dbReference type="PRINTS" id="PR00121">
    <property type="entry name" value="NAKATPASE"/>
</dbReference>
<dbReference type="InterPro" id="IPR023298">
    <property type="entry name" value="ATPase_P-typ_TM_dom_sf"/>
</dbReference>
<dbReference type="PROSITE" id="PS01229">
    <property type="entry name" value="COF_2"/>
    <property type="match status" value="1"/>
</dbReference>
<feature type="transmembrane region" description="Helical" evidence="10">
    <location>
        <begin position="1048"/>
        <end position="1064"/>
    </location>
</feature>
<protein>
    <recommendedName>
        <fullName evidence="11">Cation-transporting P-type ATPase N-terminal domain-containing protein</fullName>
    </recommendedName>
</protein>
<feature type="transmembrane region" description="Helical" evidence="10">
    <location>
        <begin position="938"/>
        <end position="960"/>
    </location>
</feature>
<dbReference type="GO" id="GO:0005391">
    <property type="term" value="F:P-type sodium:potassium-exchanging transporter activity"/>
    <property type="evidence" value="ECO:0007669"/>
    <property type="project" value="TreeGrafter"/>
</dbReference>
<dbReference type="GO" id="GO:0005524">
    <property type="term" value="F:ATP binding"/>
    <property type="evidence" value="ECO:0007669"/>
    <property type="project" value="UniProtKB-KW"/>
</dbReference>
<keyword evidence="2" id="KW-1003">Cell membrane</keyword>
<feature type="region of interest" description="Disordered" evidence="9">
    <location>
        <begin position="400"/>
        <end position="451"/>
    </location>
</feature>
<dbReference type="Gene3D" id="3.40.1110.10">
    <property type="entry name" value="Calcium-transporting ATPase, cytoplasmic domain N"/>
    <property type="match status" value="1"/>
</dbReference>
<feature type="transmembrane region" description="Helical" evidence="10">
    <location>
        <begin position="322"/>
        <end position="344"/>
    </location>
</feature>
<dbReference type="GO" id="GO:0016887">
    <property type="term" value="F:ATP hydrolysis activity"/>
    <property type="evidence" value="ECO:0007669"/>
    <property type="project" value="InterPro"/>
</dbReference>
<dbReference type="SFLD" id="SFLDS00003">
    <property type="entry name" value="Haloacid_Dehalogenase"/>
    <property type="match status" value="1"/>
</dbReference>
<evidence type="ECO:0000256" key="1">
    <source>
        <dbReference type="ARBA" id="ARBA00004651"/>
    </source>
</evidence>
<dbReference type="InterPro" id="IPR018303">
    <property type="entry name" value="ATPase_P-typ_P_site"/>
</dbReference>
<keyword evidence="8 10" id="KW-0472">Membrane</keyword>
<feature type="transmembrane region" description="Helical" evidence="10">
    <location>
        <begin position="281"/>
        <end position="302"/>
    </location>
</feature>
<evidence type="ECO:0000256" key="6">
    <source>
        <dbReference type="ARBA" id="ARBA00022967"/>
    </source>
</evidence>
<sequence>MPHQQQNVRSTVEGDATKIDLWTSTDMSRFDQDVHVIPIDSVMRRFRSNRQTGLSSAFVSEAQTCYGSNQITPAPSPNYFRLLFKQLFMGFNSILLVGGILAIIAYQPLGGSESSITNLSLGIVLLSVTIFNAFLNVYQKLKSIKIIAAFAKLLPKSVSTRRDGVEQHVPIIELVPGDIILIKMGDVVPADCRFLTCEGLKLNSAELTGETKPVSITVECTSENLMETTNLGFYSSLVEEGMGEAVVVATGNSTILGKMSRTTQEGSNERTTNLHREVNRFVLFVLVADVMSIIIVWITWGGWLNKSHPTFITRTGNILNSIGMIVSFLPIGLPSAITLALAIVAKRMSQQRILGKSLQIIESFNSVSIIATDKTGTLTKNKMVVSEIFWDTDNGCKVFDDGDEESPTRTSMSDKSRQVSFGLRDSSQRTAKVSPAIERPSINGNHQDEYSGNRQSRFCVEVFDDLLLGAALCNNAKVQLVRNQSKDRDMMKANSELHVTGDPVDVALYNLCVYQCYMYIDEIRCVNPRLKTLPFNSVNKFMITANRMESHNLSSTDPRNTVLITMKGAPEIVIQRCSTYKTNGGQILPLTTEIKEKILNQQEILSRGGYRIIAMCQQKLTQMRYDQLMQQHDERRQSRVVEVHNLNGFPQEKYCFLGLFSLFDSLRFDAPDSILRIRDARIRVAMITGDHPATARAIGEQVNIFSANIAKRNGIDSFQMLENETKQLVFRLYRNETLFQEHIAGTITALRSSSTTIQKHIKLEKQVWYRRWYASLKNQLTEAEPIFYKEKEKERIPYAIVIAGNQVDYLDDFMWNWVLSHEELIFARTSPEQKLRIIMEFQRRGEIVAAIGDGTNDAPSLKYADLGIAMQTGTSVSKEAADLILLDNRFSSIVSSIETGRLLADNLKKVVMFLLPAGSWSELWPIMFNMWLGVPISLSTFLATILCVLNDASISLTLVMEKPETEILSRPPSNRKDDHLLNWRLLFHAYMLIGNLECFTAFFCFCYYWIDNGISFYSLLFTYEYFGINPPTAYSPEKFLEMINVSQSIYYCSLCVFQVFNYFATRTRYASILQHNPFWGKNRNWFAFVAIAFSIGIVLLFTQVTRFNEIFATAPVPAKYIMPTLGFGVLWLVVDELRKLYIRKYPQSIISKIAW</sequence>
<evidence type="ECO:0000259" key="11">
    <source>
        <dbReference type="SMART" id="SM00831"/>
    </source>
</evidence>